<name>A0A232FKM2_9HYME</name>
<dbReference type="Proteomes" id="UP000215335">
    <property type="component" value="Unassembled WGS sequence"/>
</dbReference>
<feature type="compositionally biased region" description="Polar residues" evidence="1">
    <location>
        <begin position="1"/>
        <end position="25"/>
    </location>
</feature>
<protein>
    <submittedName>
        <fullName evidence="2">Uncharacterized protein</fullName>
    </submittedName>
</protein>
<gene>
    <name evidence="2" type="ORF">TSAR_006340</name>
</gene>
<comment type="caution">
    <text evidence="2">The sequence shown here is derived from an EMBL/GenBank/DDBJ whole genome shotgun (WGS) entry which is preliminary data.</text>
</comment>
<feature type="region of interest" description="Disordered" evidence="1">
    <location>
        <begin position="1"/>
        <end position="58"/>
    </location>
</feature>
<keyword evidence="3" id="KW-1185">Reference proteome</keyword>
<organism evidence="2 3">
    <name type="scientific">Trichomalopsis sarcophagae</name>
    <dbReference type="NCBI Taxonomy" id="543379"/>
    <lineage>
        <taxon>Eukaryota</taxon>
        <taxon>Metazoa</taxon>
        <taxon>Ecdysozoa</taxon>
        <taxon>Arthropoda</taxon>
        <taxon>Hexapoda</taxon>
        <taxon>Insecta</taxon>
        <taxon>Pterygota</taxon>
        <taxon>Neoptera</taxon>
        <taxon>Endopterygota</taxon>
        <taxon>Hymenoptera</taxon>
        <taxon>Apocrita</taxon>
        <taxon>Proctotrupomorpha</taxon>
        <taxon>Chalcidoidea</taxon>
        <taxon>Pteromalidae</taxon>
        <taxon>Pteromalinae</taxon>
        <taxon>Trichomalopsis</taxon>
    </lineage>
</organism>
<dbReference type="AlphaFoldDB" id="A0A232FKM2"/>
<evidence type="ECO:0000256" key="1">
    <source>
        <dbReference type="SAM" id="MobiDB-lite"/>
    </source>
</evidence>
<reference evidence="2 3" key="1">
    <citation type="journal article" date="2017" name="Curr. Biol.">
        <title>The Evolution of Venom by Co-option of Single-Copy Genes.</title>
        <authorList>
            <person name="Martinson E.O."/>
            <person name="Mrinalini"/>
            <person name="Kelkar Y.D."/>
            <person name="Chang C.H."/>
            <person name="Werren J.H."/>
        </authorList>
    </citation>
    <scope>NUCLEOTIDE SEQUENCE [LARGE SCALE GENOMIC DNA]</scope>
    <source>
        <strain evidence="2 3">Alberta</strain>
        <tissue evidence="2">Whole body</tissue>
    </source>
</reference>
<accession>A0A232FKM2</accession>
<dbReference type="EMBL" id="NNAY01000069">
    <property type="protein sequence ID" value="OXU31306.1"/>
    <property type="molecule type" value="Genomic_DNA"/>
</dbReference>
<evidence type="ECO:0000313" key="2">
    <source>
        <dbReference type="EMBL" id="OXU31306.1"/>
    </source>
</evidence>
<proteinExistence type="predicted"/>
<evidence type="ECO:0000313" key="3">
    <source>
        <dbReference type="Proteomes" id="UP000215335"/>
    </source>
</evidence>
<feature type="compositionally biased region" description="Gly residues" evidence="1">
    <location>
        <begin position="32"/>
        <end position="42"/>
    </location>
</feature>
<sequence length="101" mass="10396">MPPSTSVTNFGFGQPSTTNTTTSLFGSKPIGTGFGSTFGGGTTSTFQTGSTGFGTPQNTNTTLFNTTFKVPSQSSGFTFGNTPSGVSTVLGKYTIIMNFTY</sequence>
<feature type="compositionally biased region" description="Low complexity" evidence="1">
    <location>
        <begin position="43"/>
        <end position="58"/>
    </location>
</feature>